<evidence type="ECO:0000256" key="3">
    <source>
        <dbReference type="ARBA" id="ARBA00022692"/>
    </source>
</evidence>
<evidence type="ECO:0000313" key="9">
    <source>
        <dbReference type="Proteomes" id="UP000366872"/>
    </source>
</evidence>
<comment type="subcellular location">
    <subcellularLocation>
        <location evidence="1">Cell membrane</location>
        <topology evidence="1">Multi-pass membrane protein</topology>
    </subcellularLocation>
</comment>
<evidence type="ECO:0000313" key="8">
    <source>
        <dbReference type="EMBL" id="VGO17105.1"/>
    </source>
</evidence>
<dbReference type="InterPro" id="IPR042094">
    <property type="entry name" value="T2SS_GspF_sf"/>
</dbReference>
<name>A0A6C2UAR3_PONDE</name>
<dbReference type="EMBL" id="CAAHFG010000004">
    <property type="protein sequence ID" value="VGO17105.1"/>
    <property type="molecule type" value="Genomic_DNA"/>
</dbReference>
<dbReference type="PANTHER" id="PTHR35007:SF1">
    <property type="entry name" value="PILUS ASSEMBLY PROTEIN"/>
    <property type="match status" value="1"/>
</dbReference>
<dbReference type="RefSeq" id="WP_136082605.1">
    <property type="nucleotide sequence ID" value="NZ_CAAHFG010000004.1"/>
</dbReference>
<evidence type="ECO:0000256" key="5">
    <source>
        <dbReference type="ARBA" id="ARBA00023136"/>
    </source>
</evidence>
<proteinExistence type="predicted"/>
<keyword evidence="9" id="KW-1185">Reference proteome</keyword>
<dbReference type="Gene3D" id="1.20.81.30">
    <property type="entry name" value="Type II secretion system (T2SS), domain F"/>
    <property type="match status" value="1"/>
</dbReference>
<keyword evidence="5 6" id="KW-0472">Membrane</keyword>
<dbReference type="GO" id="GO:0005886">
    <property type="term" value="C:plasma membrane"/>
    <property type="evidence" value="ECO:0007669"/>
    <property type="project" value="UniProtKB-SubCell"/>
</dbReference>
<dbReference type="PANTHER" id="PTHR35007">
    <property type="entry name" value="INTEGRAL MEMBRANE PROTEIN-RELATED"/>
    <property type="match status" value="1"/>
</dbReference>
<reference evidence="8 9" key="1">
    <citation type="submission" date="2019-04" db="EMBL/GenBank/DDBJ databases">
        <authorList>
            <person name="Van Vliet M D."/>
        </authorList>
    </citation>
    <scope>NUCLEOTIDE SEQUENCE [LARGE SCALE GENOMIC DNA]</scope>
    <source>
        <strain evidence="8 9">F1</strain>
    </source>
</reference>
<sequence>MFWLVPTLFALCTFLLVYALLNSLREAEESYVSEYTADTARQFEDLFLFIPPEQILRLTHIAASIAFLMVFMMAGNLASLLGVVRGGFAGLMAGGLVYLVPRFILRIMKRRRVERFNLQLAGAMDGMSNALKAGFSIQQAFDTVVEEGENPIAQEFAMFLQQLRVGMTFEEALADMDKRMGSEDLTLMIQSIEIARQTGGNLTEVFDRISETIRERRRIEGKIKSLTAQGRIQGRVVSAMPLVLGIGLYFIDQQMMMAFFRSTAGIMVLGIVVILEILGAVFIHKIVDIDV</sequence>
<keyword evidence="3 6" id="KW-0812">Transmembrane</keyword>
<keyword evidence="2" id="KW-1003">Cell membrane</keyword>
<evidence type="ECO:0000259" key="7">
    <source>
        <dbReference type="Pfam" id="PF00482"/>
    </source>
</evidence>
<feature type="transmembrane region" description="Helical" evidence="6">
    <location>
        <begin position="61"/>
        <end position="81"/>
    </location>
</feature>
<feature type="transmembrane region" description="Helical" evidence="6">
    <location>
        <begin position="263"/>
        <end position="283"/>
    </location>
</feature>
<evidence type="ECO:0000256" key="1">
    <source>
        <dbReference type="ARBA" id="ARBA00004651"/>
    </source>
</evidence>
<accession>A0A6C2UAR3</accession>
<evidence type="ECO:0000256" key="4">
    <source>
        <dbReference type="ARBA" id="ARBA00022989"/>
    </source>
</evidence>
<feature type="transmembrane region" description="Helical" evidence="6">
    <location>
        <begin position="6"/>
        <end position="24"/>
    </location>
</feature>
<organism evidence="8 9">
    <name type="scientific">Pontiella desulfatans</name>
    <dbReference type="NCBI Taxonomy" id="2750659"/>
    <lineage>
        <taxon>Bacteria</taxon>
        <taxon>Pseudomonadati</taxon>
        <taxon>Kiritimatiellota</taxon>
        <taxon>Kiritimatiellia</taxon>
        <taxon>Kiritimatiellales</taxon>
        <taxon>Pontiellaceae</taxon>
        <taxon>Pontiella</taxon>
    </lineage>
</organism>
<feature type="transmembrane region" description="Helical" evidence="6">
    <location>
        <begin position="232"/>
        <end position="251"/>
    </location>
</feature>
<protein>
    <recommendedName>
        <fullName evidence="7">Type II secretion system protein GspF domain-containing protein</fullName>
    </recommendedName>
</protein>
<keyword evidence="4 6" id="KW-1133">Transmembrane helix</keyword>
<feature type="domain" description="Type II secretion system protein GspF" evidence="7">
    <location>
        <begin position="127"/>
        <end position="246"/>
    </location>
</feature>
<dbReference type="InterPro" id="IPR018076">
    <property type="entry name" value="T2SS_GspF_dom"/>
</dbReference>
<gene>
    <name evidence="8" type="ORF">PDESU_05700</name>
</gene>
<evidence type="ECO:0000256" key="6">
    <source>
        <dbReference type="SAM" id="Phobius"/>
    </source>
</evidence>
<dbReference type="Proteomes" id="UP000366872">
    <property type="component" value="Unassembled WGS sequence"/>
</dbReference>
<evidence type="ECO:0000256" key="2">
    <source>
        <dbReference type="ARBA" id="ARBA00022475"/>
    </source>
</evidence>
<dbReference type="Pfam" id="PF00482">
    <property type="entry name" value="T2SSF"/>
    <property type="match status" value="1"/>
</dbReference>
<feature type="transmembrane region" description="Helical" evidence="6">
    <location>
        <begin position="87"/>
        <end position="105"/>
    </location>
</feature>
<dbReference type="AlphaFoldDB" id="A0A6C2UAR3"/>